<reference evidence="3 4" key="1">
    <citation type="submission" date="2018-11" db="EMBL/GenBank/DDBJ databases">
        <authorList>
            <person name="Lopez-Roques C."/>
            <person name="Donnadieu C."/>
            <person name="Bouchez O."/>
            <person name="Klopp C."/>
            <person name="Cabau C."/>
            <person name="Zahm M."/>
        </authorList>
    </citation>
    <scope>NUCLEOTIDE SEQUENCE [LARGE SCALE GENOMIC DNA]</scope>
    <source>
        <strain evidence="3">RS831</strain>
        <tissue evidence="3">Whole body</tissue>
    </source>
</reference>
<feature type="region of interest" description="Disordered" evidence="1">
    <location>
        <begin position="1048"/>
        <end position="1131"/>
    </location>
</feature>
<feature type="region of interest" description="Disordered" evidence="1">
    <location>
        <begin position="1364"/>
        <end position="1471"/>
    </location>
</feature>
<feature type="compositionally biased region" description="Low complexity" evidence="1">
    <location>
        <begin position="160"/>
        <end position="183"/>
    </location>
</feature>
<feature type="compositionally biased region" description="Low complexity" evidence="1">
    <location>
        <begin position="2452"/>
        <end position="2464"/>
    </location>
</feature>
<feature type="compositionally biased region" description="Low complexity" evidence="1">
    <location>
        <begin position="1837"/>
        <end position="1851"/>
    </location>
</feature>
<feature type="compositionally biased region" description="Polar residues" evidence="1">
    <location>
        <begin position="1607"/>
        <end position="1616"/>
    </location>
</feature>
<dbReference type="CDD" id="cd04714">
    <property type="entry name" value="BAH_BAHCC1"/>
    <property type="match status" value="1"/>
</dbReference>
<feature type="compositionally biased region" description="Basic and acidic residues" evidence="1">
    <location>
        <begin position="2411"/>
        <end position="2424"/>
    </location>
</feature>
<feature type="compositionally biased region" description="Low complexity" evidence="1">
    <location>
        <begin position="1536"/>
        <end position="1545"/>
    </location>
</feature>
<dbReference type="Pfam" id="PF24912">
    <property type="entry name" value="SH3_TNRC18"/>
    <property type="match status" value="1"/>
</dbReference>
<dbReference type="PROSITE" id="PS51038">
    <property type="entry name" value="BAH"/>
    <property type="match status" value="1"/>
</dbReference>
<feature type="compositionally biased region" description="Basic and acidic residues" evidence="1">
    <location>
        <begin position="611"/>
        <end position="634"/>
    </location>
</feature>
<evidence type="ECO:0000259" key="2">
    <source>
        <dbReference type="PROSITE" id="PS51038"/>
    </source>
</evidence>
<dbReference type="PANTHER" id="PTHR12505">
    <property type="entry name" value="PHD FINGER TRANSCRIPTION FACTOR"/>
    <property type="match status" value="1"/>
</dbReference>
<feature type="compositionally biased region" description="Low complexity" evidence="1">
    <location>
        <begin position="649"/>
        <end position="660"/>
    </location>
</feature>
<accession>A0A437D323</accession>
<name>A0A437D323_ORYJA</name>
<feature type="region of interest" description="Disordered" evidence="1">
    <location>
        <begin position="893"/>
        <end position="1036"/>
    </location>
</feature>
<feature type="region of interest" description="Disordered" evidence="1">
    <location>
        <begin position="584"/>
        <end position="668"/>
    </location>
</feature>
<proteinExistence type="predicted"/>
<feature type="compositionally biased region" description="Basic residues" evidence="1">
    <location>
        <begin position="1448"/>
        <end position="1458"/>
    </location>
</feature>
<feature type="compositionally biased region" description="Low complexity" evidence="1">
    <location>
        <begin position="2245"/>
        <end position="2281"/>
    </location>
</feature>
<feature type="compositionally biased region" description="Low complexity" evidence="1">
    <location>
        <begin position="1566"/>
        <end position="1575"/>
    </location>
</feature>
<feature type="compositionally biased region" description="Basic and acidic residues" evidence="1">
    <location>
        <begin position="893"/>
        <end position="913"/>
    </location>
</feature>
<feature type="compositionally biased region" description="Basic and acidic residues" evidence="1">
    <location>
        <begin position="584"/>
        <end position="595"/>
    </location>
</feature>
<dbReference type="InterPro" id="IPR043151">
    <property type="entry name" value="BAH_sf"/>
</dbReference>
<feature type="compositionally biased region" description="Basic and acidic residues" evidence="1">
    <location>
        <begin position="288"/>
        <end position="299"/>
    </location>
</feature>
<feature type="region of interest" description="Disordered" evidence="1">
    <location>
        <begin position="491"/>
        <end position="540"/>
    </location>
</feature>
<feature type="compositionally biased region" description="Basic and acidic residues" evidence="1">
    <location>
        <begin position="2431"/>
        <end position="2444"/>
    </location>
</feature>
<dbReference type="OrthoDB" id="6426227at2759"/>
<feature type="compositionally biased region" description="Low complexity" evidence="1">
    <location>
        <begin position="504"/>
        <end position="533"/>
    </location>
</feature>
<dbReference type="InterPro" id="IPR056841">
    <property type="entry name" value="TNRC18_BAHCC1-like_SH3"/>
</dbReference>
<reference evidence="3 4" key="2">
    <citation type="submission" date="2019-01" db="EMBL/GenBank/DDBJ databases">
        <title>A chromosome length genome reference of the Java medaka (oryzias javanicus).</title>
        <authorList>
            <person name="Herpin A."/>
            <person name="Takehana Y."/>
            <person name="Naruse K."/>
            <person name="Ansai S."/>
            <person name="Kawaguchi M."/>
        </authorList>
    </citation>
    <scope>NUCLEOTIDE SEQUENCE [LARGE SCALE GENOMIC DNA]</scope>
    <source>
        <strain evidence="3">RS831</strain>
        <tissue evidence="3">Whole body</tissue>
    </source>
</reference>
<feature type="compositionally biased region" description="Basic and acidic residues" evidence="1">
    <location>
        <begin position="996"/>
        <end position="1013"/>
    </location>
</feature>
<feature type="compositionally biased region" description="Basic residues" evidence="1">
    <location>
        <begin position="2097"/>
        <end position="2106"/>
    </location>
</feature>
<feature type="compositionally biased region" description="Polar residues" evidence="1">
    <location>
        <begin position="491"/>
        <end position="503"/>
    </location>
</feature>
<dbReference type="CDD" id="cd20469">
    <property type="entry name" value="Tudor_TNRC18"/>
    <property type="match status" value="1"/>
</dbReference>
<feature type="region of interest" description="Disordered" evidence="1">
    <location>
        <begin position="1677"/>
        <end position="1707"/>
    </location>
</feature>
<dbReference type="SMART" id="SM00439">
    <property type="entry name" value="BAH"/>
    <property type="match status" value="1"/>
</dbReference>
<feature type="region of interest" description="Disordered" evidence="1">
    <location>
        <begin position="2227"/>
        <end position="2510"/>
    </location>
</feature>
<feature type="region of interest" description="Disordered" evidence="1">
    <location>
        <begin position="1805"/>
        <end position="1879"/>
    </location>
</feature>
<feature type="compositionally biased region" description="Low complexity" evidence="1">
    <location>
        <begin position="2165"/>
        <end position="2190"/>
    </location>
</feature>
<feature type="region of interest" description="Disordered" evidence="1">
    <location>
        <begin position="1723"/>
        <end position="1775"/>
    </location>
</feature>
<feature type="region of interest" description="Disordered" evidence="1">
    <location>
        <begin position="31"/>
        <end position="100"/>
    </location>
</feature>
<protein>
    <recommendedName>
        <fullName evidence="2">BAH domain-containing protein</fullName>
    </recommendedName>
</protein>
<dbReference type="InterPro" id="IPR048924">
    <property type="entry name" value="BAHCC1-like_Tudor"/>
</dbReference>
<dbReference type="Gene3D" id="2.30.30.490">
    <property type="match status" value="1"/>
</dbReference>
<feature type="compositionally biased region" description="Basic and acidic residues" evidence="1">
    <location>
        <begin position="2080"/>
        <end position="2095"/>
    </location>
</feature>
<feature type="domain" description="BAH" evidence="2">
    <location>
        <begin position="2556"/>
        <end position="2701"/>
    </location>
</feature>
<feature type="compositionally biased region" description="Acidic residues" evidence="1">
    <location>
        <begin position="1117"/>
        <end position="1128"/>
    </location>
</feature>
<feature type="region of interest" description="Disordered" evidence="1">
    <location>
        <begin position="1499"/>
        <end position="1659"/>
    </location>
</feature>
<feature type="compositionally biased region" description="Basic and acidic residues" evidence="1">
    <location>
        <begin position="1515"/>
        <end position="1531"/>
    </location>
</feature>
<feature type="compositionally biased region" description="Low complexity" evidence="1">
    <location>
        <begin position="2296"/>
        <end position="2309"/>
    </location>
</feature>
<evidence type="ECO:0000313" key="3">
    <source>
        <dbReference type="EMBL" id="RVE69231.1"/>
    </source>
</evidence>
<feature type="compositionally biased region" description="Basic residues" evidence="1">
    <location>
        <begin position="1388"/>
        <end position="1402"/>
    </location>
</feature>
<feature type="compositionally biased region" description="Basic and acidic residues" evidence="1">
    <location>
        <begin position="2385"/>
        <end position="2394"/>
    </location>
</feature>
<feature type="compositionally biased region" description="Basic and acidic residues" evidence="1">
    <location>
        <begin position="184"/>
        <end position="246"/>
    </location>
</feature>
<organism evidence="3 4">
    <name type="scientific">Oryzias javanicus</name>
    <name type="common">Javanese ricefish</name>
    <name type="synonym">Aplocheilus javanicus</name>
    <dbReference type="NCBI Taxonomy" id="123683"/>
    <lineage>
        <taxon>Eukaryota</taxon>
        <taxon>Metazoa</taxon>
        <taxon>Chordata</taxon>
        <taxon>Craniata</taxon>
        <taxon>Vertebrata</taxon>
        <taxon>Euteleostomi</taxon>
        <taxon>Actinopterygii</taxon>
        <taxon>Neopterygii</taxon>
        <taxon>Teleostei</taxon>
        <taxon>Neoteleostei</taxon>
        <taxon>Acanthomorphata</taxon>
        <taxon>Ovalentaria</taxon>
        <taxon>Atherinomorphae</taxon>
        <taxon>Beloniformes</taxon>
        <taxon>Adrianichthyidae</taxon>
        <taxon>Oryziinae</taxon>
        <taxon>Oryzias</taxon>
    </lineage>
</organism>
<feature type="compositionally biased region" description="Basic and acidic residues" evidence="1">
    <location>
        <begin position="1826"/>
        <end position="1836"/>
    </location>
</feature>
<evidence type="ECO:0000313" key="4">
    <source>
        <dbReference type="Proteomes" id="UP000283210"/>
    </source>
</evidence>
<dbReference type="Pfam" id="PF21744">
    <property type="entry name" value="BAHCC1-like_Tudor"/>
    <property type="match status" value="1"/>
</dbReference>
<dbReference type="Pfam" id="PF01426">
    <property type="entry name" value="BAH"/>
    <property type="match status" value="1"/>
</dbReference>
<feature type="compositionally biased region" description="Polar residues" evidence="1">
    <location>
        <begin position="2310"/>
        <end position="2319"/>
    </location>
</feature>
<feature type="region of interest" description="Disordered" evidence="1">
    <location>
        <begin position="435"/>
        <end position="465"/>
    </location>
</feature>
<dbReference type="Proteomes" id="UP000283210">
    <property type="component" value="Chromosome 8"/>
</dbReference>
<feature type="region of interest" description="Disordered" evidence="1">
    <location>
        <begin position="380"/>
        <end position="402"/>
    </location>
</feature>
<feature type="compositionally biased region" description="Acidic residues" evidence="1">
    <location>
        <begin position="1640"/>
        <end position="1658"/>
    </location>
</feature>
<dbReference type="EMBL" id="CM012444">
    <property type="protein sequence ID" value="RVE69231.1"/>
    <property type="molecule type" value="Genomic_DNA"/>
</dbReference>
<feature type="compositionally biased region" description="Basic and acidic residues" evidence="1">
    <location>
        <begin position="1736"/>
        <end position="1751"/>
    </location>
</feature>
<feature type="compositionally biased region" description="Low complexity" evidence="1">
    <location>
        <begin position="1627"/>
        <end position="1639"/>
    </location>
</feature>
<dbReference type="Gene3D" id="2.30.30.140">
    <property type="match status" value="1"/>
</dbReference>
<keyword evidence="4" id="KW-1185">Reference proteome</keyword>
<feature type="compositionally biased region" description="Basic and acidic residues" evidence="1">
    <location>
        <begin position="386"/>
        <end position="402"/>
    </location>
</feature>
<gene>
    <name evidence="3" type="ORF">OJAV_G00075600</name>
</gene>
<feature type="compositionally biased region" description="Pro residues" evidence="1">
    <location>
        <begin position="922"/>
        <end position="939"/>
    </location>
</feature>
<feature type="compositionally biased region" description="Low complexity" evidence="1">
    <location>
        <begin position="940"/>
        <end position="950"/>
    </location>
</feature>
<feature type="compositionally biased region" description="Low complexity" evidence="1">
    <location>
        <begin position="1499"/>
        <end position="1508"/>
    </location>
</feature>
<sequence>MDGRDFGPPRSVHVPPPLLAGLAMEPHRLGAAAAAGRVPPSPGHLGANHPPSLHSGKFLPPSINLHPHHSDAFPAGSSPFLSGYPGPSSLTPDPAYRSTNPSGLQMAQLWASHAHEGYPPLPSSLYSSPYLSLGHLEPPSLSQHPLYDSHKDAYFLPPHLSQSPLHAPSASSSTPSSSAPSQRASRDGGRDRSYRAERERERSREEPRPHSVVDLTQDGRGEEDRKASRDQEREKDKDRDSDREGWSFHPHQHKSHSHPSTVESRYRPSPPQPFLPADGGAGRLQGPETDRGGRDEGRPRSHHNGNLNNSNPDRERRNESVAAPVGTLHISYVLPPALHPSTAGHPPLSEPRELIREQRVSAPTYVPSVEVYEERAGPIQIASQARDNKHADKHRDLERDRDSYRFQEKTLREHARLSQCSDVNNQREEGSIICSFGKRAQDPASQSQLSPETRDSSKCLNRTGAEPKWNAISPLANYATNHMAALAAQHTLSSPRNQTHSQKSSSPHTSHRPSSSQSSHSHSPQSQPSQQASGCTDEEGCHQRRYLTPSSLYREAATEGLIPLRPVVDGRGAFGGLACIGMDAQREKERDREKASVGSGSSGGMRVPPQLKREQERPDSARSFGREGEGEVRHPPVGIAVAVARQRDSGSSSKQSSGTSEPQRPLLQTAIKDEERAEERARHHDDRLLAGRLEREREKVIRESKNLQEYTQMHPAPLSGGLTPGMMTPSLMTPNLMVTGGAALAGTGRWPPDPSTLTSHPWMPRPGAPPVWLSSSPYGLNPSSLHQSLPPGYPPSLPGSMPPPYQFARDPQSGQLIVIPAEHLPHYGGDVLERGAPVWPGVYGAGSPLQHAAQLQLLSQQQMLRQQELLMIQQHTVQVLELQRNVQLAERLKASERPGLEDKADKRNSDPKTRPSSVSSPSPSPVLHPRSKPAPPSRSPTPSTSSLTPLPRIPSPAATLKSEEGGQRALAHTPKSLLHPSSPRSASPPPSSPRQPKREMVEVGRREQRDRQKSASVAFPGIYSEIPPADALPLPHCHSRLLDTDIKPQKLKLSPAGPFLKQEACDSRPGGGSSPEPLSPPQSPVQTSQDAEDRPAPKLHPQPLPLHARSPPLLQNEELEKDLAEDQDGVPVKMEASAYACRGAYDTPPLLVEAVPRPEIREEVDQALYPPTITAVSDEEELQHQPDAAVGRLKETVREPPEPPSPLLSPEDPMGGMLILLTASEMARPNTPPAPTLVSQLELPPVDPTCGRAGPLEMVALEGMALLSQMAQREMESICQDRDLTFEGLDCLIEASRQILLEAIEQQSHIDLPRTLDPNKKYSWRQRKEEPLYDKMSVDMLDAVEVEYRVRLAELQKTYKEKQRELNKLQRRRDKRERLQQEDERRSLTRRGRGRPRKRKLLTPKLDSRAAKTGRTVQYSEDSETGEGQRKRFRLSRDDEEMEAAGVKVKKKKKKKKKSWADQEPSASHSLEALKARRGLVCEQEQLASDLDRALSLSQLSSLGGASRKLTSNMKSEKPKSKSAALKERVHSSGTAGKLKAAAKASETAQRLKGQKKMSVFSPVRSELSSGSNNSDSEEHGSARGGWPPLSGARSHVSLTRKRRSVSPPTSLLSCQKSEKKKHKHLSLLLEEAGLSSSDDSFDQEISDDEDEDLDGGCEESGLGLLARFAASALPVSSGSGSLLPEGKHCSRQSTLGSSECEWSDSGSDLRLRKFPSLLHGKRSAPELPLLPPATRRTDQTSPTKRDEALSIKRKPLLKPRPSPQSPQGFSFDLSNFGLGDDAGWNRRRSERIFLHDATTSAIQSCPAPALTPKPASRLKSTPPSREGKEKKKSKDSPLPISPSSLCSPVSDAPLSPTRKNQAKAKRKAREPSRGAVSRLMESMAADEDFEPNQDSSFSEDELLPLRNSSSSEASSTTAAVKCVLDKDSLVDGLRVLIPMDDQLLYAGHVNTVHSPDIYSVVVEGERGNRPHIYCLEQLLQEAIIDVKPPSVRYLPEGTRIAAYWSQQYRCLYPGTVVNGSADIDENDDLITVEFDDGDTGRIPLSHIRLLPPDYKIHCAEPSPALLVASCSRRRVRKCSKEGKEAGTKAEENAARIKGKPGRKPKNKADSSLDPDDDDKADSPPSSAPPAERPQPAAKSVQDRSSSVQKGAQEKPRPASRPSMGSQVKVGGKSVSSSLTTSPTLSNPPQRKNISGPSAPPKPGRSLPPSLYPSTYGKVLTVDLYSEPNLNSYNNQRRERDGAASSPTSRPVSRPSMTPAPKSSSTSTRPSSGSSTKTKTSSDLHGGSRLGHGAGLLSRLSTESTSSLSHRPTSLSPTSAPKPKLKVPSDQMSSRTIPRPKPGSGPADPSSVRRKSLSAEPLVKLDHEGVTSPKTKKTKALMLLEGRDVRRDHAPIATVTGPKFLKAKMSPPDRENSVPEKESTYKPSGVAKDKAESRGPEGRSWKGGRRNSPSPAKPAKPATGKGSGQRGRPPKPKPSGAEGKAGRPKRREGVHLPTTKELAKRQRLPSVENRPKISAFLPARQLWKWFGKPTQRRGMKGKAKKLFYKAIVRGREMIRIGDCAVFLSAGRPNLPFIGRIQSMWESWGSNMVVRVNWFYHPEETNPGKKLTDKKNWDQICSQSLPAALHSSIHRKDFMERALYQSSHSDENDVQTISHKCLVASVEEYEQMSHTRRYADSEDLYYLAGTYEPTTGMIFNTDGVPVIC</sequence>
<feature type="region of interest" description="Disordered" evidence="1">
    <location>
        <begin position="2080"/>
        <end position="2215"/>
    </location>
</feature>
<feature type="region of interest" description="Disordered" evidence="1">
    <location>
        <begin position="153"/>
        <end position="319"/>
    </location>
</feature>
<dbReference type="InterPro" id="IPR001025">
    <property type="entry name" value="BAH_dom"/>
</dbReference>
<dbReference type="GO" id="GO:0003682">
    <property type="term" value="F:chromatin binding"/>
    <property type="evidence" value="ECO:0007669"/>
    <property type="project" value="InterPro"/>
</dbReference>
<feature type="compositionally biased region" description="Basic and acidic residues" evidence="1">
    <location>
        <begin position="1376"/>
        <end position="1387"/>
    </location>
</feature>
<dbReference type="PANTHER" id="PTHR12505:SF21">
    <property type="entry name" value="TRINUCLEOTIDE REPEAT-CONTAINING GENE 18 PROTEIN"/>
    <property type="match status" value="1"/>
</dbReference>
<dbReference type="InterPro" id="IPR052429">
    <property type="entry name" value="BAH_domain_protein"/>
</dbReference>
<evidence type="ECO:0000256" key="1">
    <source>
        <dbReference type="SAM" id="MobiDB-lite"/>
    </source>
</evidence>